<evidence type="ECO:0000313" key="2">
    <source>
        <dbReference type="Proteomes" id="UP001234178"/>
    </source>
</evidence>
<name>A0ABQ9YX72_9CRUS</name>
<reference evidence="1 2" key="1">
    <citation type="journal article" date="2023" name="Nucleic Acids Res.">
        <title>The hologenome of Daphnia magna reveals possible DNA methylation and microbiome-mediated evolution of the host genome.</title>
        <authorList>
            <person name="Chaturvedi A."/>
            <person name="Li X."/>
            <person name="Dhandapani V."/>
            <person name="Marshall H."/>
            <person name="Kissane S."/>
            <person name="Cuenca-Cambronero M."/>
            <person name="Asole G."/>
            <person name="Calvet F."/>
            <person name="Ruiz-Romero M."/>
            <person name="Marangio P."/>
            <person name="Guigo R."/>
            <person name="Rago D."/>
            <person name="Mirbahai L."/>
            <person name="Eastwood N."/>
            <person name="Colbourne J.K."/>
            <person name="Zhou J."/>
            <person name="Mallon E."/>
            <person name="Orsini L."/>
        </authorList>
    </citation>
    <scope>NUCLEOTIDE SEQUENCE [LARGE SCALE GENOMIC DNA]</scope>
    <source>
        <strain evidence="1">LRV0_1</strain>
    </source>
</reference>
<accession>A0ABQ9YX72</accession>
<proteinExistence type="predicted"/>
<sequence>MKRKKEEEEDRKVGQLPLLQDTHTSPPVCVCVCVRLRNNRHTRALDLRSSRAFFFQISSEHVPTFCSSPYKKIIIIFFFSFKFPQRLSCPHPATELRAFKSPR</sequence>
<protein>
    <submittedName>
        <fullName evidence="1">Uncharacterized protein</fullName>
    </submittedName>
</protein>
<organism evidence="1 2">
    <name type="scientific">Daphnia magna</name>
    <dbReference type="NCBI Taxonomy" id="35525"/>
    <lineage>
        <taxon>Eukaryota</taxon>
        <taxon>Metazoa</taxon>
        <taxon>Ecdysozoa</taxon>
        <taxon>Arthropoda</taxon>
        <taxon>Crustacea</taxon>
        <taxon>Branchiopoda</taxon>
        <taxon>Diplostraca</taxon>
        <taxon>Cladocera</taxon>
        <taxon>Anomopoda</taxon>
        <taxon>Daphniidae</taxon>
        <taxon>Daphnia</taxon>
    </lineage>
</organism>
<comment type="caution">
    <text evidence="1">The sequence shown here is derived from an EMBL/GenBank/DDBJ whole genome shotgun (WGS) entry which is preliminary data.</text>
</comment>
<dbReference type="Proteomes" id="UP001234178">
    <property type="component" value="Unassembled WGS sequence"/>
</dbReference>
<keyword evidence="2" id="KW-1185">Reference proteome</keyword>
<dbReference type="EMBL" id="JAOYFB010000001">
    <property type="protein sequence ID" value="KAK4005243.1"/>
    <property type="molecule type" value="Genomic_DNA"/>
</dbReference>
<gene>
    <name evidence="1" type="ORF">OUZ56_006957</name>
</gene>
<evidence type="ECO:0000313" key="1">
    <source>
        <dbReference type="EMBL" id="KAK4005243.1"/>
    </source>
</evidence>